<organism evidence="1 2">
    <name type="scientific">Streptomyces ramulosus</name>
    <dbReference type="NCBI Taxonomy" id="47762"/>
    <lineage>
        <taxon>Bacteria</taxon>
        <taxon>Bacillati</taxon>
        <taxon>Actinomycetota</taxon>
        <taxon>Actinomycetes</taxon>
        <taxon>Kitasatosporales</taxon>
        <taxon>Streptomycetaceae</taxon>
        <taxon>Streptomyces</taxon>
    </lineage>
</organism>
<name>A0ABW1FN81_9ACTN</name>
<dbReference type="Proteomes" id="UP001596241">
    <property type="component" value="Unassembled WGS sequence"/>
</dbReference>
<accession>A0ABW1FN81</accession>
<reference evidence="2" key="1">
    <citation type="journal article" date="2019" name="Int. J. Syst. Evol. Microbiol.">
        <title>The Global Catalogue of Microorganisms (GCM) 10K type strain sequencing project: providing services to taxonomists for standard genome sequencing and annotation.</title>
        <authorList>
            <consortium name="The Broad Institute Genomics Platform"/>
            <consortium name="The Broad Institute Genome Sequencing Center for Infectious Disease"/>
            <person name="Wu L."/>
            <person name="Ma J."/>
        </authorList>
    </citation>
    <scope>NUCLEOTIDE SEQUENCE [LARGE SCALE GENOMIC DNA]</scope>
    <source>
        <strain evidence="2">CGMCC 1.15809</strain>
    </source>
</reference>
<sequence>MPDGTALGPTAQCTEAHWRLLQPMNKASQENHKRKGGLVAKRILKAATGAALSVFCVACTTQGGGSPSPTNSPAKYTPVNQLKSINLEGDPLSVTEISGAHESPKGVGEVRAGIYRIIPYTEENSCGLLVTDAKAPERPFINLVSKWPHSDSEGSRRYAAGPYNFTSGSGANGSHSHASIYCSKSAMVIEFRSAENVMTSGRQGHISLKKRHSNAEPVIVIAGSDDARKTVAAFPSCGVMTGAEREPGAPYC</sequence>
<dbReference type="RefSeq" id="WP_345078399.1">
    <property type="nucleotide sequence ID" value="NZ_BAAAWG010000002.1"/>
</dbReference>
<evidence type="ECO:0000313" key="1">
    <source>
        <dbReference type="EMBL" id="MFC5895897.1"/>
    </source>
</evidence>
<evidence type="ECO:0000313" key="2">
    <source>
        <dbReference type="Proteomes" id="UP001596241"/>
    </source>
</evidence>
<protein>
    <submittedName>
        <fullName evidence="1">Uncharacterized protein</fullName>
    </submittedName>
</protein>
<proteinExistence type="predicted"/>
<comment type="caution">
    <text evidence="1">The sequence shown here is derived from an EMBL/GenBank/DDBJ whole genome shotgun (WGS) entry which is preliminary data.</text>
</comment>
<dbReference type="EMBL" id="JBHSPW010000012">
    <property type="protein sequence ID" value="MFC5895897.1"/>
    <property type="molecule type" value="Genomic_DNA"/>
</dbReference>
<gene>
    <name evidence="1" type="ORF">ACFP3M_24190</name>
</gene>
<keyword evidence="2" id="KW-1185">Reference proteome</keyword>